<keyword evidence="1" id="KW-0614">Plasmid</keyword>
<dbReference type="KEGG" id="vck:PG915_24660"/>
<proteinExistence type="predicted"/>
<dbReference type="AlphaFoldDB" id="A0AAU8BQZ1"/>
<accession>A0AAU8BQZ1</accession>
<protein>
    <submittedName>
        <fullName evidence="1">Uncharacterized protein</fullName>
    </submittedName>
</protein>
<geneLocation type="plasmid" evidence="1">
    <name>p1</name>
</geneLocation>
<dbReference type="RefSeq" id="WP_353500258.1">
    <property type="nucleotide sequence ID" value="NZ_CP115922.1"/>
</dbReference>
<sequence length="53" mass="5972">MEVIVQLENGEKRIENLVEFSEGSLEDLCERVSSNTGHCVETIDLSTSELKLF</sequence>
<gene>
    <name evidence="1" type="ORF">PG915_24660</name>
</gene>
<reference evidence="1" key="1">
    <citation type="submission" date="2023-01" db="EMBL/GenBank/DDBJ databases">
        <title>Vibrio sp. CB1-14 genome sequencing.</title>
        <authorList>
            <person name="Otstavnykh N."/>
            <person name="Isaeva M."/>
            <person name="Meleshko D."/>
        </authorList>
    </citation>
    <scope>NUCLEOTIDE SEQUENCE</scope>
    <source>
        <strain evidence="1">CB1-14</strain>
        <plasmid evidence="1">p1</plasmid>
    </source>
</reference>
<dbReference type="EMBL" id="CP115922">
    <property type="protein sequence ID" value="XCD19131.1"/>
    <property type="molecule type" value="Genomic_DNA"/>
</dbReference>
<organism evidence="1">
    <name type="scientific">Vibrio chaetopteri</name>
    <dbReference type="NCBI Taxonomy" id="3016528"/>
    <lineage>
        <taxon>Bacteria</taxon>
        <taxon>Pseudomonadati</taxon>
        <taxon>Pseudomonadota</taxon>
        <taxon>Gammaproteobacteria</taxon>
        <taxon>Vibrionales</taxon>
        <taxon>Vibrionaceae</taxon>
        <taxon>Vibrio</taxon>
    </lineage>
</organism>
<name>A0AAU8BQZ1_9VIBR</name>
<evidence type="ECO:0000313" key="1">
    <source>
        <dbReference type="EMBL" id="XCD19131.1"/>
    </source>
</evidence>